<feature type="region of interest" description="Disordered" evidence="1">
    <location>
        <begin position="166"/>
        <end position="253"/>
    </location>
</feature>
<dbReference type="VEuPathDB" id="FungiDB:A1O9_11061"/>
<evidence type="ECO:0000313" key="2">
    <source>
        <dbReference type="EMBL" id="KEF52644.1"/>
    </source>
</evidence>
<dbReference type="Proteomes" id="UP000027920">
    <property type="component" value="Unassembled WGS sequence"/>
</dbReference>
<evidence type="ECO:0000313" key="3">
    <source>
        <dbReference type="Proteomes" id="UP000027920"/>
    </source>
</evidence>
<dbReference type="GeneID" id="25285961"/>
<organism evidence="2 3">
    <name type="scientific">Exophiala aquamarina CBS 119918</name>
    <dbReference type="NCBI Taxonomy" id="1182545"/>
    <lineage>
        <taxon>Eukaryota</taxon>
        <taxon>Fungi</taxon>
        <taxon>Dikarya</taxon>
        <taxon>Ascomycota</taxon>
        <taxon>Pezizomycotina</taxon>
        <taxon>Eurotiomycetes</taxon>
        <taxon>Chaetothyriomycetidae</taxon>
        <taxon>Chaetothyriales</taxon>
        <taxon>Herpotrichiellaceae</taxon>
        <taxon>Exophiala</taxon>
    </lineage>
</organism>
<accession>A0A072NXN0</accession>
<dbReference type="OrthoDB" id="4119250at2759"/>
<reference evidence="2 3" key="1">
    <citation type="submission" date="2013-03" db="EMBL/GenBank/DDBJ databases">
        <title>The Genome Sequence of Exophiala aquamarina CBS 119918.</title>
        <authorList>
            <consortium name="The Broad Institute Genomics Platform"/>
            <person name="Cuomo C."/>
            <person name="de Hoog S."/>
            <person name="Gorbushina A."/>
            <person name="Walker B."/>
            <person name="Young S.K."/>
            <person name="Zeng Q."/>
            <person name="Gargeya S."/>
            <person name="Fitzgerald M."/>
            <person name="Haas B."/>
            <person name="Abouelleil A."/>
            <person name="Allen A.W."/>
            <person name="Alvarado L."/>
            <person name="Arachchi H.M."/>
            <person name="Berlin A.M."/>
            <person name="Chapman S.B."/>
            <person name="Gainer-Dewar J."/>
            <person name="Goldberg J."/>
            <person name="Griggs A."/>
            <person name="Gujja S."/>
            <person name="Hansen M."/>
            <person name="Howarth C."/>
            <person name="Imamovic A."/>
            <person name="Ireland A."/>
            <person name="Larimer J."/>
            <person name="McCowan C."/>
            <person name="Murphy C."/>
            <person name="Pearson M."/>
            <person name="Poon T.W."/>
            <person name="Priest M."/>
            <person name="Roberts A."/>
            <person name="Saif S."/>
            <person name="Shea T."/>
            <person name="Sisk P."/>
            <person name="Sykes S."/>
            <person name="Wortman J."/>
            <person name="Nusbaum C."/>
            <person name="Birren B."/>
        </authorList>
    </citation>
    <scope>NUCLEOTIDE SEQUENCE [LARGE SCALE GENOMIC DNA]</scope>
    <source>
        <strain evidence="2 3">CBS 119918</strain>
    </source>
</reference>
<proteinExistence type="predicted"/>
<feature type="compositionally biased region" description="Acidic residues" evidence="1">
    <location>
        <begin position="399"/>
        <end position="410"/>
    </location>
</feature>
<dbReference type="HOGENOM" id="CLU_611109_0_0_1"/>
<gene>
    <name evidence="2" type="ORF">A1O9_11061</name>
</gene>
<feature type="compositionally biased region" description="Polar residues" evidence="1">
    <location>
        <begin position="166"/>
        <end position="178"/>
    </location>
</feature>
<dbReference type="AlphaFoldDB" id="A0A072NXN0"/>
<dbReference type="EMBL" id="AMGV01000016">
    <property type="protein sequence ID" value="KEF52644.1"/>
    <property type="molecule type" value="Genomic_DNA"/>
</dbReference>
<feature type="compositionally biased region" description="Polar residues" evidence="1">
    <location>
        <begin position="349"/>
        <end position="362"/>
    </location>
</feature>
<feature type="region of interest" description="Disordered" evidence="1">
    <location>
        <begin position="340"/>
        <end position="362"/>
    </location>
</feature>
<dbReference type="RefSeq" id="XP_013255234.1">
    <property type="nucleotide sequence ID" value="XM_013399780.1"/>
</dbReference>
<keyword evidence="3" id="KW-1185">Reference proteome</keyword>
<evidence type="ECO:0000256" key="1">
    <source>
        <dbReference type="SAM" id="MobiDB-lite"/>
    </source>
</evidence>
<feature type="compositionally biased region" description="Polar residues" evidence="1">
    <location>
        <begin position="202"/>
        <end position="245"/>
    </location>
</feature>
<feature type="region of interest" description="Disordered" evidence="1">
    <location>
        <begin position="289"/>
        <end position="321"/>
    </location>
</feature>
<feature type="compositionally biased region" description="Polar residues" evidence="1">
    <location>
        <begin position="295"/>
        <end position="304"/>
    </location>
</feature>
<protein>
    <submittedName>
        <fullName evidence="2">Uncharacterized protein</fullName>
    </submittedName>
</protein>
<name>A0A072NXN0_9EURO</name>
<sequence>MDFRGSEAMRNGAVHAQYHAPLLPPEMIDGESQMSTNGPWTFHVDNTHALPPTNLGTQPPVFHGSVSNSTHQSRALNDILTPLLQHHDTPNFREVISTYLRLPANLWQLVSKIRESNFAHEVLRDNLPRDMWNLMVKVRDDIHFEHLQPLVVATFAEHASFMGAAATTSQNHSRSGSGASWYEGGNPQMGNGASRPALHPSHATSPSLSGFQFSSPAQPEHSMQTRSATPISLVYPSSRNTSRSPWRNKKGKAPAGQLYVCPLPNCTKKGFKNVGNYINHMLRLHAGYPRHDPETSLQPESSPSLDAGEEFVSPAATTASSSPLLARHLSQDWGSFGDVHSSFGHDDPNPSTSNMNGRTSDANLEQFDLPSSIVSGSGEASRDQDDFGEMHDQANSVQEDSELLADEDPEYSSADAGGLSFGMFQATILSARRSNRTRGSY</sequence>
<comment type="caution">
    <text evidence="2">The sequence shown here is derived from an EMBL/GenBank/DDBJ whole genome shotgun (WGS) entry which is preliminary data.</text>
</comment>
<feature type="region of interest" description="Disordered" evidence="1">
    <location>
        <begin position="393"/>
        <end position="418"/>
    </location>
</feature>